<accession>A0A0G4FZ45</accession>
<feature type="compositionally biased region" description="Low complexity" evidence="1">
    <location>
        <begin position="269"/>
        <end position="281"/>
    </location>
</feature>
<reference evidence="2" key="1">
    <citation type="submission" date="2014-11" db="EMBL/GenBank/DDBJ databases">
        <authorList>
            <person name="Otto D Thomas"/>
            <person name="Naeem Raeece"/>
        </authorList>
    </citation>
    <scope>NUCLEOTIDE SEQUENCE</scope>
</reference>
<dbReference type="AlphaFoldDB" id="A0A0G4FZ45"/>
<organism evidence="2">
    <name type="scientific">Chromera velia CCMP2878</name>
    <dbReference type="NCBI Taxonomy" id="1169474"/>
    <lineage>
        <taxon>Eukaryota</taxon>
        <taxon>Sar</taxon>
        <taxon>Alveolata</taxon>
        <taxon>Colpodellida</taxon>
        <taxon>Chromeraceae</taxon>
        <taxon>Chromera</taxon>
    </lineage>
</organism>
<feature type="compositionally biased region" description="Basic residues" evidence="1">
    <location>
        <begin position="243"/>
        <end position="253"/>
    </location>
</feature>
<gene>
    <name evidence="2" type="ORF">Cvel_19458</name>
</gene>
<dbReference type="PhylomeDB" id="A0A0G4FZ45"/>
<sequence>MSTPSPSALSGLGRFDHTPEEPKYVIPKVEWVTAIQNRAEMKTWAIAFGRNAKLHLSEKAIPDKETRIAAWSAALHIGASKRKFHKMTHDLDKLEHKGFEGPELFEKIKSEYGKEQTIETQEEKEKFRALERREDEELIDASDWMDGQILSCKKAGYVPPDPEKKEVLENLVTDDEFKGVVTAAALAQIVISAIEQKMAEAKGRPVSPEDEDSKFDYDNLSYALLQKIARNVGLMQKLHAIRRRKVRGRGRGRQPREDREVANSTQDCKPQQPRSRSQSRQPKSRSESSSRKAPRCKDCGYTLPYRGEHNKCPAVGATCKECREKDHFASVCPDKKKDGKKRGKGSKGHKKGF</sequence>
<dbReference type="EMBL" id="CDMZ01000749">
    <property type="protein sequence ID" value="CEM20715.1"/>
    <property type="molecule type" value="Genomic_DNA"/>
</dbReference>
<feature type="compositionally biased region" description="Basic residues" evidence="1">
    <location>
        <begin position="338"/>
        <end position="353"/>
    </location>
</feature>
<evidence type="ECO:0000256" key="1">
    <source>
        <dbReference type="SAM" id="MobiDB-lite"/>
    </source>
</evidence>
<dbReference type="VEuPathDB" id="CryptoDB:Cvel_19458"/>
<evidence type="ECO:0000313" key="2">
    <source>
        <dbReference type="EMBL" id="CEM20715.1"/>
    </source>
</evidence>
<protein>
    <submittedName>
        <fullName evidence="2">Uncharacterized protein</fullName>
    </submittedName>
</protein>
<proteinExistence type="predicted"/>
<feature type="compositionally biased region" description="Basic and acidic residues" evidence="1">
    <location>
        <begin position="284"/>
        <end position="298"/>
    </location>
</feature>
<name>A0A0G4FZ45_9ALVE</name>
<feature type="region of interest" description="Disordered" evidence="1">
    <location>
        <begin position="243"/>
        <end position="311"/>
    </location>
</feature>
<feature type="region of interest" description="Disordered" evidence="1">
    <location>
        <begin position="330"/>
        <end position="353"/>
    </location>
</feature>